<dbReference type="Proteomes" id="UP000181969">
    <property type="component" value="Unassembled WGS sequence"/>
</dbReference>
<evidence type="ECO:0000313" key="3">
    <source>
        <dbReference type="Proteomes" id="UP000181969"/>
    </source>
</evidence>
<feature type="transmembrane region" description="Helical" evidence="1">
    <location>
        <begin position="380"/>
        <end position="398"/>
    </location>
</feature>
<dbReference type="AlphaFoldDB" id="A0A1I4GA27"/>
<dbReference type="RefSeq" id="WP_074750809.1">
    <property type="nucleotide sequence ID" value="NZ_CAXVJC010000002.1"/>
</dbReference>
<feature type="transmembrane region" description="Helical" evidence="1">
    <location>
        <begin position="164"/>
        <end position="180"/>
    </location>
</feature>
<keyword evidence="1" id="KW-1133">Transmembrane helix</keyword>
<evidence type="ECO:0000256" key="1">
    <source>
        <dbReference type="SAM" id="Phobius"/>
    </source>
</evidence>
<name>A0A1I4GA27_9LACT</name>
<feature type="transmembrane region" description="Helical" evidence="1">
    <location>
        <begin position="139"/>
        <end position="157"/>
    </location>
</feature>
<dbReference type="InterPro" id="IPR018674">
    <property type="entry name" value="DUF2142_membrane"/>
</dbReference>
<feature type="transmembrane region" description="Helical" evidence="1">
    <location>
        <begin position="347"/>
        <end position="368"/>
    </location>
</feature>
<keyword evidence="1" id="KW-0812">Transmembrane</keyword>
<organism evidence="2 3">
    <name type="scientific">Lactococcus garvieae</name>
    <dbReference type="NCBI Taxonomy" id="1363"/>
    <lineage>
        <taxon>Bacteria</taxon>
        <taxon>Bacillati</taxon>
        <taxon>Bacillota</taxon>
        <taxon>Bacilli</taxon>
        <taxon>Lactobacillales</taxon>
        <taxon>Streptococcaceae</taxon>
        <taxon>Lactococcus</taxon>
    </lineage>
</organism>
<protein>
    <submittedName>
        <fullName evidence="2">Uncharacterized membrane protein</fullName>
    </submittedName>
</protein>
<keyword evidence="1" id="KW-0472">Membrane</keyword>
<evidence type="ECO:0000313" key="2">
    <source>
        <dbReference type="EMBL" id="SFL26844.1"/>
    </source>
</evidence>
<accession>A0A1I4GA27</accession>
<gene>
    <name evidence="2" type="ORF">SAMN05216438_103157</name>
</gene>
<proteinExistence type="predicted"/>
<dbReference type="OrthoDB" id="2207022at2"/>
<dbReference type="EMBL" id="FOTJ01000003">
    <property type="protein sequence ID" value="SFL26844.1"/>
    <property type="molecule type" value="Genomic_DNA"/>
</dbReference>
<feature type="transmembrane region" description="Helical" evidence="1">
    <location>
        <begin position="318"/>
        <end position="335"/>
    </location>
</feature>
<dbReference type="Pfam" id="PF09913">
    <property type="entry name" value="DUF2142"/>
    <property type="match status" value="1"/>
</dbReference>
<sequence>MNTTDNRKLKLPAEKFFIIVVLIFGVFSTFLTPPMTTGDEGYHLSYAYNQFSSKHPEVMAKPALRTLEVEAIGGVTGSTANISIKDTIFKKVDLENDGVRFNFTNNGNSFVPINFMHLPASIGVLIARFIYPSIGVMDYGGRLANLLFFALCFYFIIKKSNQGKWLLVMLFTVPYLMKIASPSYDIFSFIVFAMFTLNFLELTQIKNFKELSRKQKIYSLATILLLFLAKKNYVFSLFALIGLPMVYKPVVTTIKKMKKQTMILLYTLIFALVIAGLVLFNEKLGLIHFSKVFFNNYLNFATMGPNARRMWMITPMNLPDFFNIIWILLFCWVAMGEFRRVYPKWTVWSSGMTYFINWIGIFAGFYIGQRALSTFDELSGRYLQPLIIFFLPALQNLGAKYNIQLSERTVANIAKVSTITIMVLYLFIVFYRGFILRVKPTGVV</sequence>
<feature type="transmembrane region" description="Helical" evidence="1">
    <location>
        <begin position="16"/>
        <end position="35"/>
    </location>
</feature>
<feature type="transmembrane region" description="Helical" evidence="1">
    <location>
        <begin position="263"/>
        <end position="281"/>
    </location>
</feature>
<feature type="transmembrane region" description="Helical" evidence="1">
    <location>
        <begin position="186"/>
        <end position="205"/>
    </location>
</feature>
<feature type="transmembrane region" description="Helical" evidence="1">
    <location>
        <begin position="217"/>
        <end position="243"/>
    </location>
</feature>
<feature type="transmembrane region" description="Helical" evidence="1">
    <location>
        <begin position="410"/>
        <end position="431"/>
    </location>
</feature>
<reference evidence="2 3" key="1">
    <citation type="submission" date="2016-10" db="EMBL/GenBank/DDBJ databases">
        <authorList>
            <person name="de Groot N.N."/>
        </authorList>
    </citation>
    <scope>NUCLEOTIDE SEQUENCE [LARGE SCALE GENOMIC DNA]</scope>
    <source>
        <strain evidence="2 3">M79</strain>
    </source>
</reference>